<dbReference type="AlphaFoldDB" id="A0A4C1TLC6"/>
<dbReference type="EMBL" id="BGZK01000062">
    <property type="protein sequence ID" value="GBP14247.1"/>
    <property type="molecule type" value="Genomic_DNA"/>
</dbReference>
<dbReference type="Proteomes" id="UP000299102">
    <property type="component" value="Unassembled WGS sequence"/>
</dbReference>
<comment type="caution">
    <text evidence="2">The sequence shown here is derived from an EMBL/GenBank/DDBJ whole genome shotgun (WGS) entry which is preliminary data.</text>
</comment>
<evidence type="ECO:0000256" key="1">
    <source>
        <dbReference type="SAM" id="MobiDB-lite"/>
    </source>
</evidence>
<organism evidence="2 3">
    <name type="scientific">Eumeta variegata</name>
    <name type="common">Bagworm moth</name>
    <name type="synonym">Eumeta japonica</name>
    <dbReference type="NCBI Taxonomy" id="151549"/>
    <lineage>
        <taxon>Eukaryota</taxon>
        <taxon>Metazoa</taxon>
        <taxon>Ecdysozoa</taxon>
        <taxon>Arthropoda</taxon>
        <taxon>Hexapoda</taxon>
        <taxon>Insecta</taxon>
        <taxon>Pterygota</taxon>
        <taxon>Neoptera</taxon>
        <taxon>Endopterygota</taxon>
        <taxon>Lepidoptera</taxon>
        <taxon>Glossata</taxon>
        <taxon>Ditrysia</taxon>
        <taxon>Tineoidea</taxon>
        <taxon>Psychidae</taxon>
        <taxon>Oiketicinae</taxon>
        <taxon>Eumeta</taxon>
    </lineage>
</organism>
<reference evidence="2 3" key="1">
    <citation type="journal article" date="2019" name="Commun. Biol.">
        <title>The bagworm genome reveals a unique fibroin gene that provides high tensile strength.</title>
        <authorList>
            <person name="Kono N."/>
            <person name="Nakamura H."/>
            <person name="Ohtoshi R."/>
            <person name="Tomita M."/>
            <person name="Numata K."/>
            <person name="Arakawa K."/>
        </authorList>
    </citation>
    <scope>NUCLEOTIDE SEQUENCE [LARGE SCALE GENOMIC DNA]</scope>
</reference>
<name>A0A4C1TLC6_EUMVA</name>
<evidence type="ECO:0000313" key="3">
    <source>
        <dbReference type="Proteomes" id="UP000299102"/>
    </source>
</evidence>
<feature type="compositionally biased region" description="Polar residues" evidence="1">
    <location>
        <begin position="1"/>
        <end position="12"/>
    </location>
</feature>
<evidence type="ECO:0000313" key="2">
    <source>
        <dbReference type="EMBL" id="GBP14247.1"/>
    </source>
</evidence>
<accession>A0A4C1TLC6</accession>
<proteinExistence type="predicted"/>
<keyword evidence="3" id="KW-1185">Reference proteome</keyword>
<feature type="region of interest" description="Disordered" evidence="1">
    <location>
        <begin position="1"/>
        <end position="74"/>
    </location>
</feature>
<sequence length="168" mass="18302">MAALRNKSQSPYRSWAGGARGGEIRPPPSRTGLSRFLNDTRSDPIRNQLPPAPAPRVFRAPSRAPAPAPRPELVHDLGRSRRRFIIIERPPRSFLVDNLPGIIRLKVFDPSGNYALATTAADAHLPPVASRRCASSGGRTRVLPATAAPSMHARLPARNLWSPEDVSL</sequence>
<gene>
    <name evidence="2" type="ORF">EVAR_7670_1</name>
</gene>
<protein>
    <submittedName>
        <fullName evidence="2">Uncharacterized protein</fullName>
    </submittedName>
</protein>